<evidence type="ECO:0000313" key="2">
    <source>
        <dbReference type="EMBL" id="CRK35201.1"/>
    </source>
</evidence>
<proteinExistence type="predicted"/>
<protein>
    <submittedName>
        <fullName evidence="2">Uncharacterized protein</fullName>
    </submittedName>
</protein>
<evidence type="ECO:0000256" key="1">
    <source>
        <dbReference type="SAM" id="MobiDB-lite"/>
    </source>
</evidence>
<dbReference type="EMBL" id="CVQH01023441">
    <property type="protein sequence ID" value="CRK35201.1"/>
    <property type="molecule type" value="Genomic_DNA"/>
</dbReference>
<sequence>RPPHDQHRQGPPAPRLLRLPLRRPEPPAAAAARLGEDHLPRHVDQHVLLAPAGHPRRGRRRPRRRRRRRQARRPAQARARARHPHRAGAHRALPLPDPHPLQGAQRRQVG</sequence>
<feature type="compositionally biased region" description="Basic residues" evidence="1">
    <location>
        <begin position="54"/>
        <end position="72"/>
    </location>
</feature>
<keyword evidence="3" id="KW-1185">Reference proteome</keyword>
<reference evidence="2 3" key="1">
    <citation type="submission" date="2015-05" db="EMBL/GenBank/DDBJ databases">
        <authorList>
            <person name="Wang D.B."/>
            <person name="Wang M."/>
        </authorList>
    </citation>
    <scope>NUCLEOTIDE SEQUENCE [LARGE SCALE GENOMIC DNA]</scope>
    <source>
        <strain evidence="2">VL1</strain>
    </source>
</reference>
<feature type="non-terminal residue" evidence="2">
    <location>
        <position position="1"/>
    </location>
</feature>
<organism evidence="2 3">
    <name type="scientific">Verticillium longisporum</name>
    <name type="common">Verticillium dahliae var. longisporum</name>
    <dbReference type="NCBI Taxonomy" id="100787"/>
    <lineage>
        <taxon>Eukaryota</taxon>
        <taxon>Fungi</taxon>
        <taxon>Dikarya</taxon>
        <taxon>Ascomycota</taxon>
        <taxon>Pezizomycotina</taxon>
        <taxon>Sordariomycetes</taxon>
        <taxon>Hypocreomycetidae</taxon>
        <taxon>Glomerellales</taxon>
        <taxon>Plectosphaerellaceae</taxon>
        <taxon>Verticillium</taxon>
    </lineage>
</organism>
<gene>
    <name evidence="2" type="ORF">BN1708_019728</name>
</gene>
<accession>A0A0G4MLS4</accession>
<name>A0A0G4MLS4_VERLO</name>
<feature type="region of interest" description="Disordered" evidence="1">
    <location>
        <begin position="1"/>
        <end position="110"/>
    </location>
</feature>
<dbReference type="AlphaFoldDB" id="A0A0G4MLS4"/>
<feature type="compositionally biased region" description="Basic and acidic residues" evidence="1">
    <location>
        <begin position="34"/>
        <end position="45"/>
    </location>
</feature>
<feature type="compositionally biased region" description="Basic residues" evidence="1">
    <location>
        <begin position="79"/>
        <end position="89"/>
    </location>
</feature>
<evidence type="ECO:0000313" key="3">
    <source>
        <dbReference type="Proteomes" id="UP000044602"/>
    </source>
</evidence>
<dbReference type="Proteomes" id="UP000044602">
    <property type="component" value="Unassembled WGS sequence"/>
</dbReference>